<dbReference type="AlphaFoldDB" id="A0A2P2LUR5"/>
<accession>A0A2P2LUR5</accession>
<evidence type="ECO:0000313" key="1">
    <source>
        <dbReference type="EMBL" id="MBX21717.1"/>
    </source>
</evidence>
<name>A0A2P2LUR5_RHIMU</name>
<proteinExistence type="predicted"/>
<reference evidence="1" key="1">
    <citation type="submission" date="2018-02" db="EMBL/GenBank/DDBJ databases">
        <title>Rhizophora mucronata_Transcriptome.</title>
        <authorList>
            <person name="Meera S.P."/>
            <person name="Sreeshan A."/>
            <person name="Augustine A."/>
        </authorList>
    </citation>
    <scope>NUCLEOTIDE SEQUENCE</scope>
    <source>
        <tissue evidence="1">Leaf</tissue>
    </source>
</reference>
<sequence>MNIVHLMASCISETEEFVSFIASSYWGTLEIAVWMGFSYENECGFARPFSI</sequence>
<dbReference type="EMBL" id="GGEC01041233">
    <property type="protein sequence ID" value="MBX21717.1"/>
    <property type="molecule type" value="Transcribed_RNA"/>
</dbReference>
<organism evidence="1">
    <name type="scientific">Rhizophora mucronata</name>
    <name type="common">Asiatic mangrove</name>
    <dbReference type="NCBI Taxonomy" id="61149"/>
    <lineage>
        <taxon>Eukaryota</taxon>
        <taxon>Viridiplantae</taxon>
        <taxon>Streptophyta</taxon>
        <taxon>Embryophyta</taxon>
        <taxon>Tracheophyta</taxon>
        <taxon>Spermatophyta</taxon>
        <taxon>Magnoliopsida</taxon>
        <taxon>eudicotyledons</taxon>
        <taxon>Gunneridae</taxon>
        <taxon>Pentapetalae</taxon>
        <taxon>rosids</taxon>
        <taxon>fabids</taxon>
        <taxon>Malpighiales</taxon>
        <taxon>Rhizophoraceae</taxon>
        <taxon>Rhizophora</taxon>
    </lineage>
</organism>
<protein>
    <submittedName>
        <fullName evidence="1">Uncharacterized protein</fullName>
    </submittedName>
</protein>